<dbReference type="GO" id="GO:0010333">
    <property type="term" value="F:terpene synthase activity"/>
    <property type="evidence" value="ECO:0007669"/>
    <property type="project" value="InterPro"/>
</dbReference>
<dbReference type="AlphaFoldDB" id="A0A9W7IJU4"/>
<name>A0A9W7IJU4_HIBTR</name>
<accession>A0A9W7IJU4</accession>
<dbReference type="Pfam" id="PF03936">
    <property type="entry name" value="Terpene_synth_C"/>
    <property type="match status" value="1"/>
</dbReference>
<organism evidence="5 6">
    <name type="scientific">Hibiscus trionum</name>
    <name type="common">Flower of an hour</name>
    <dbReference type="NCBI Taxonomy" id="183268"/>
    <lineage>
        <taxon>Eukaryota</taxon>
        <taxon>Viridiplantae</taxon>
        <taxon>Streptophyta</taxon>
        <taxon>Embryophyta</taxon>
        <taxon>Tracheophyta</taxon>
        <taxon>Spermatophyta</taxon>
        <taxon>Magnoliopsida</taxon>
        <taxon>eudicotyledons</taxon>
        <taxon>Gunneridae</taxon>
        <taxon>Pentapetalae</taxon>
        <taxon>rosids</taxon>
        <taxon>malvids</taxon>
        <taxon>Malvales</taxon>
        <taxon>Malvaceae</taxon>
        <taxon>Malvoideae</taxon>
        <taxon>Hibiscus</taxon>
    </lineage>
</organism>
<keyword evidence="1" id="KW-0479">Metal-binding</keyword>
<dbReference type="EMBL" id="BSYR01000030">
    <property type="protein sequence ID" value="GMI97434.1"/>
    <property type="molecule type" value="Genomic_DNA"/>
</dbReference>
<evidence type="ECO:0000256" key="1">
    <source>
        <dbReference type="ARBA" id="ARBA00022723"/>
    </source>
</evidence>
<dbReference type="InterPro" id="IPR050148">
    <property type="entry name" value="Terpene_synthase-like"/>
</dbReference>
<dbReference type="GO" id="GO:0016114">
    <property type="term" value="P:terpenoid biosynthetic process"/>
    <property type="evidence" value="ECO:0007669"/>
    <property type="project" value="InterPro"/>
</dbReference>
<gene>
    <name evidence="5" type="ORF">HRI_003412700</name>
</gene>
<dbReference type="SUPFAM" id="SSF48576">
    <property type="entry name" value="Terpenoid synthases"/>
    <property type="match status" value="1"/>
</dbReference>
<comment type="caution">
    <text evidence="5">The sequence shown here is derived from an EMBL/GenBank/DDBJ whole genome shotgun (WGS) entry which is preliminary data.</text>
</comment>
<dbReference type="Gene3D" id="1.50.10.130">
    <property type="entry name" value="Terpene synthase, N-terminal domain"/>
    <property type="match status" value="1"/>
</dbReference>
<dbReference type="InterPro" id="IPR036965">
    <property type="entry name" value="Terpene_synth_N_sf"/>
</dbReference>
<evidence type="ECO:0000313" key="6">
    <source>
        <dbReference type="Proteomes" id="UP001165190"/>
    </source>
</evidence>
<evidence type="ECO:0000259" key="4">
    <source>
        <dbReference type="Pfam" id="PF03936"/>
    </source>
</evidence>
<dbReference type="PANTHER" id="PTHR31225:SF93">
    <property type="entry name" value="ALPHA-HUMULENE_(-)-(E)-BETA-CARYOPHYLLENE SYNTHASE"/>
    <property type="match status" value="1"/>
</dbReference>
<dbReference type="GO" id="GO:0000287">
    <property type="term" value="F:magnesium ion binding"/>
    <property type="evidence" value="ECO:0007669"/>
    <property type="project" value="InterPro"/>
</dbReference>
<dbReference type="InterPro" id="IPR005630">
    <property type="entry name" value="Terpene_synthase_metal-bd"/>
</dbReference>
<feature type="domain" description="Terpene synthase metal-binding" evidence="4">
    <location>
        <begin position="76"/>
        <end position="204"/>
    </location>
</feature>
<evidence type="ECO:0000256" key="2">
    <source>
        <dbReference type="ARBA" id="ARBA00022842"/>
    </source>
</evidence>
<protein>
    <submittedName>
        <fullName evidence="5">Terpene Synthase 9</fullName>
    </submittedName>
</protein>
<evidence type="ECO:0000313" key="5">
    <source>
        <dbReference type="EMBL" id="GMI97434.1"/>
    </source>
</evidence>
<reference evidence="5" key="1">
    <citation type="submission" date="2023-05" db="EMBL/GenBank/DDBJ databases">
        <title>Genome and transcriptome analyses reveal genes involved in the formation of fine ridges on petal epidermal cells in Hibiscus trionum.</title>
        <authorList>
            <person name="Koshimizu S."/>
            <person name="Masuda S."/>
            <person name="Ishii T."/>
            <person name="Shirasu K."/>
            <person name="Hoshino A."/>
            <person name="Arita M."/>
        </authorList>
    </citation>
    <scope>NUCLEOTIDE SEQUENCE</scope>
    <source>
        <strain evidence="5">Hamamatsu line</strain>
    </source>
</reference>
<keyword evidence="2" id="KW-0460">Magnesium</keyword>
<keyword evidence="3" id="KW-0456">Lyase</keyword>
<proteinExistence type="predicted"/>
<dbReference type="Gene3D" id="1.10.600.10">
    <property type="entry name" value="Farnesyl Diphosphate Synthase"/>
    <property type="match status" value="2"/>
</dbReference>
<evidence type="ECO:0000256" key="3">
    <source>
        <dbReference type="ARBA" id="ARBA00023239"/>
    </source>
</evidence>
<keyword evidence="6" id="KW-1185">Reference proteome</keyword>
<dbReference type="OrthoDB" id="1877784at2759"/>
<dbReference type="Proteomes" id="UP001165190">
    <property type="component" value="Unassembled WGS sequence"/>
</dbReference>
<dbReference type="InterPro" id="IPR008949">
    <property type="entry name" value="Isoprenoid_synthase_dom_sf"/>
</dbReference>
<sequence>MQRLGARHYISYYETDETKNDMLLKFAKHDFNRVQMLPCTKRNLASSTGTFLVSRLLYKIVSVYTFLIVQYPKSSISTNDEVEEQVTQEKRSFSISYTKTETKKLVRAYHAQARWTHEHMLPDFDEYLGNGMRSSAVILTLALLMLPDFDEYLGRLYNDVQSYEDEVKRRGQLSVVACYMKEYGVSEKEAVEYFRRRIRAAWKDMKKG</sequence>
<dbReference type="PANTHER" id="PTHR31225">
    <property type="entry name" value="OS04G0344100 PROTEIN-RELATED"/>
    <property type="match status" value="1"/>
</dbReference>